<dbReference type="InterPro" id="IPR003974">
    <property type="entry name" value="K_chnl_volt-dep_Kv3"/>
</dbReference>
<keyword evidence="2" id="KW-0813">Transport</keyword>
<sequence length="548" mass="62282">MESRNCEKSEIINHERHKDDEEERDEIITINVGGIRYEVTKKTLQRYPGTKLAKLNNDDAAYRKAKDEYFFDRHPGIFNTILNVYRTGELHMESDGCGEVLKHELMFWKVDKIAFEKCCAGKFSENVGKKKQLLHFESKLNIVPPNSVKPSTETGSVIKKGCWQRVRPKVWLFLDEPFSSMPAKIFGVWTTMVVLLSIATLCLETVPSLQQNMTSAEVAEVVGIPEDDLIENYEFEFHDDDYEDSPWEMTEYYSEENTLDEKNASADVGSGEDDANYNTTDYYTDETASTRDGITKKKIKIFGSLHVKNPVLDLIDNVLYIYFAVEFVVRFIFSPNKLKFLISVHTICDIFALLPGLILYVANLVDVENKYKISILDSTRILLIMRIFRIFRLLKHSVAYQVIVYTLKASAKEVILMLGLLLLGMLVFASLMYFGEMMSGPGKSDIKSIPIACWYALVTMTTVGYGDIYPKTIGGYIVGSLCVICGVLVIAFTVPIIVNNFMMYYAHAQSLKENDGTCEETKPHPNENNNAKNKTHVKGRGQIELPMN</sequence>
<evidence type="ECO:0000256" key="3">
    <source>
        <dbReference type="ARBA" id="ARBA00022538"/>
    </source>
</evidence>
<dbReference type="Proteomes" id="UP000749559">
    <property type="component" value="Unassembled WGS sequence"/>
</dbReference>
<dbReference type="AlphaFoldDB" id="A0A8J1UTQ7"/>
<name>A0A8J1UTQ7_OWEFU</name>
<evidence type="ECO:0000256" key="10">
    <source>
        <dbReference type="ARBA" id="ARBA00023136"/>
    </source>
</evidence>
<evidence type="ECO:0000256" key="9">
    <source>
        <dbReference type="ARBA" id="ARBA00023065"/>
    </source>
</evidence>
<evidence type="ECO:0000256" key="1">
    <source>
        <dbReference type="ARBA" id="ARBA00004141"/>
    </source>
</evidence>
<dbReference type="PRINTS" id="PR00169">
    <property type="entry name" value="KCHANNEL"/>
</dbReference>
<keyword evidence="15" id="KW-1185">Reference proteome</keyword>
<dbReference type="Gene3D" id="1.20.120.350">
    <property type="entry name" value="Voltage-gated potassium channels. Chain C"/>
    <property type="match status" value="1"/>
</dbReference>
<dbReference type="SUPFAM" id="SSF81324">
    <property type="entry name" value="Voltage-gated potassium channels"/>
    <property type="match status" value="1"/>
</dbReference>
<feature type="compositionally biased region" description="Basic and acidic residues" evidence="12">
    <location>
        <begin position="515"/>
        <end position="525"/>
    </location>
</feature>
<dbReference type="GO" id="GO:0032590">
    <property type="term" value="C:dendrite membrane"/>
    <property type="evidence" value="ECO:0007669"/>
    <property type="project" value="TreeGrafter"/>
</dbReference>
<dbReference type="InterPro" id="IPR003131">
    <property type="entry name" value="T1-type_BTB"/>
</dbReference>
<dbReference type="PRINTS" id="PR01491">
    <property type="entry name" value="KVCHANNEL"/>
</dbReference>
<feature type="region of interest" description="Disordered" evidence="12">
    <location>
        <begin position="515"/>
        <end position="540"/>
    </location>
</feature>
<dbReference type="InterPro" id="IPR027359">
    <property type="entry name" value="Volt_channel_dom_sf"/>
</dbReference>
<feature type="transmembrane region" description="Helical" evidence="13">
    <location>
        <begin position="414"/>
        <end position="434"/>
    </location>
</feature>
<dbReference type="GO" id="GO:0005251">
    <property type="term" value="F:delayed rectifier potassium channel activity"/>
    <property type="evidence" value="ECO:0007669"/>
    <property type="project" value="TreeGrafter"/>
</dbReference>
<dbReference type="InterPro" id="IPR005821">
    <property type="entry name" value="Ion_trans_dom"/>
</dbReference>
<reference evidence="14" key="1">
    <citation type="submission" date="2022-03" db="EMBL/GenBank/DDBJ databases">
        <authorList>
            <person name="Martin C."/>
        </authorList>
    </citation>
    <scope>NUCLEOTIDE SEQUENCE</scope>
</reference>
<feature type="transmembrane region" description="Helical" evidence="13">
    <location>
        <begin position="185"/>
        <end position="203"/>
    </location>
</feature>
<dbReference type="GO" id="GO:0008076">
    <property type="term" value="C:voltage-gated potassium channel complex"/>
    <property type="evidence" value="ECO:0007669"/>
    <property type="project" value="InterPro"/>
</dbReference>
<dbReference type="InterPro" id="IPR011333">
    <property type="entry name" value="SKP1/BTB/POZ_sf"/>
</dbReference>
<feature type="transmembrane region" description="Helical" evidence="13">
    <location>
        <begin position="477"/>
        <end position="498"/>
    </location>
</feature>
<feature type="transmembrane region" description="Helical" evidence="13">
    <location>
        <begin position="314"/>
        <end position="334"/>
    </location>
</feature>
<comment type="caution">
    <text evidence="14">The sequence shown here is derived from an EMBL/GenBank/DDBJ whole genome shotgun (WGS) entry which is preliminary data.</text>
</comment>
<dbReference type="GO" id="GO:0042734">
    <property type="term" value="C:presynaptic membrane"/>
    <property type="evidence" value="ECO:0007669"/>
    <property type="project" value="TreeGrafter"/>
</dbReference>
<dbReference type="GO" id="GO:0043679">
    <property type="term" value="C:axon terminus"/>
    <property type="evidence" value="ECO:0007669"/>
    <property type="project" value="TreeGrafter"/>
</dbReference>
<dbReference type="PRINTS" id="PR01498">
    <property type="entry name" value="SHAWCHANNEL"/>
</dbReference>
<feature type="compositionally biased region" description="Basic and acidic residues" evidence="12">
    <location>
        <begin position="1"/>
        <end position="19"/>
    </location>
</feature>
<dbReference type="Gene3D" id="3.30.710.10">
    <property type="entry name" value="Potassium Channel Kv1.1, Chain A"/>
    <property type="match status" value="1"/>
</dbReference>
<evidence type="ECO:0000256" key="6">
    <source>
        <dbReference type="ARBA" id="ARBA00022882"/>
    </source>
</evidence>
<keyword evidence="6" id="KW-0851">Voltage-gated channel</keyword>
<evidence type="ECO:0000256" key="8">
    <source>
        <dbReference type="ARBA" id="ARBA00022989"/>
    </source>
</evidence>
<dbReference type="OrthoDB" id="10025005at2759"/>
<evidence type="ECO:0000256" key="4">
    <source>
        <dbReference type="ARBA" id="ARBA00022692"/>
    </source>
</evidence>
<dbReference type="FunFam" id="1.10.287.70:FF:000028">
    <property type="entry name" value="potassium voltage-gated channel subfamily D member 3"/>
    <property type="match status" value="1"/>
</dbReference>
<comment type="subcellular location">
    <subcellularLocation>
        <location evidence="1">Membrane</location>
        <topology evidence="1">Multi-pass membrane protein</topology>
    </subcellularLocation>
</comment>
<keyword evidence="7" id="KW-0630">Potassium</keyword>
<gene>
    <name evidence="14" type="ORF">OFUS_LOCUS24374</name>
</gene>
<dbReference type="SUPFAM" id="SSF54695">
    <property type="entry name" value="POZ domain"/>
    <property type="match status" value="1"/>
</dbReference>
<evidence type="ECO:0000256" key="12">
    <source>
        <dbReference type="SAM" id="MobiDB-lite"/>
    </source>
</evidence>
<dbReference type="InterPro" id="IPR000210">
    <property type="entry name" value="BTB/POZ_dom"/>
</dbReference>
<dbReference type="Pfam" id="PF00520">
    <property type="entry name" value="Ion_trans"/>
    <property type="match status" value="1"/>
</dbReference>
<feature type="transmembrane region" description="Helical" evidence="13">
    <location>
        <begin position="446"/>
        <end position="465"/>
    </location>
</feature>
<feature type="region of interest" description="Disordered" evidence="12">
    <location>
        <begin position="1"/>
        <end position="22"/>
    </location>
</feature>
<dbReference type="GO" id="GO:0001508">
    <property type="term" value="P:action potential"/>
    <property type="evidence" value="ECO:0007669"/>
    <property type="project" value="TreeGrafter"/>
</dbReference>
<evidence type="ECO:0000256" key="13">
    <source>
        <dbReference type="SAM" id="Phobius"/>
    </source>
</evidence>
<keyword evidence="5" id="KW-0631">Potassium channel</keyword>
<accession>A0A8J1UTQ7</accession>
<evidence type="ECO:0000313" key="15">
    <source>
        <dbReference type="Proteomes" id="UP000749559"/>
    </source>
</evidence>
<dbReference type="GO" id="GO:0045211">
    <property type="term" value="C:postsynaptic membrane"/>
    <property type="evidence" value="ECO:0007669"/>
    <property type="project" value="TreeGrafter"/>
</dbReference>
<keyword evidence="3" id="KW-0633">Potassium transport</keyword>
<keyword evidence="10 13" id="KW-0472">Membrane</keyword>
<dbReference type="InterPro" id="IPR028325">
    <property type="entry name" value="VG_K_chnl"/>
</dbReference>
<keyword evidence="4 13" id="KW-0812">Transmembrane</keyword>
<evidence type="ECO:0000256" key="11">
    <source>
        <dbReference type="ARBA" id="ARBA00023303"/>
    </source>
</evidence>
<dbReference type="PANTHER" id="PTHR11537:SF252">
    <property type="entry name" value="POTASSIUM VOLTAGE-GATED CHANNEL PROTEIN SHAW"/>
    <property type="match status" value="1"/>
</dbReference>
<dbReference type="PANTHER" id="PTHR11537">
    <property type="entry name" value="VOLTAGE-GATED POTASSIUM CHANNEL"/>
    <property type="match status" value="1"/>
</dbReference>
<dbReference type="EMBL" id="CAIIXF020000012">
    <property type="protein sequence ID" value="CAH1800499.1"/>
    <property type="molecule type" value="Genomic_DNA"/>
</dbReference>
<dbReference type="GO" id="GO:0032809">
    <property type="term" value="C:neuronal cell body membrane"/>
    <property type="evidence" value="ECO:0007669"/>
    <property type="project" value="TreeGrafter"/>
</dbReference>
<dbReference type="GO" id="GO:0051260">
    <property type="term" value="P:protein homooligomerization"/>
    <property type="evidence" value="ECO:0007669"/>
    <property type="project" value="InterPro"/>
</dbReference>
<evidence type="ECO:0000313" key="14">
    <source>
        <dbReference type="EMBL" id="CAH1800499.1"/>
    </source>
</evidence>
<keyword evidence="9" id="KW-0406">Ion transport</keyword>
<dbReference type="Gene3D" id="1.10.287.70">
    <property type="match status" value="1"/>
</dbReference>
<dbReference type="Pfam" id="PF02214">
    <property type="entry name" value="BTB_2"/>
    <property type="match status" value="1"/>
</dbReference>
<protein>
    <submittedName>
        <fullName evidence="14">Uncharacterized protein</fullName>
    </submittedName>
</protein>
<proteinExistence type="predicted"/>
<feature type="transmembrane region" description="Helical" evidence="13">
    <location>
        <begin position="340"/>
        <end position="362"/>
    </location>
</feature>
<keyword evidence="8 13" id="KW-1133">Transmembrane helix</keyword>
<evidence type="ECO:0000256" key="5">
    <source>
        <dbReference type="ARBA" id="ARBA00022826"/>
    </source>
</evidence>
<evidence type="ECO:0000256" key="2">
    <source>
        <dbReference type="ARBA" id="ARBA00022448"/>
    </source>
</evidence>
<dbReference type="SMART" id="SM00225">
    <property type="entry name" value="BTB"/>
    <property type="match status" value="1"/>
</dbReference>
<organism evidence="14 15">
    <name type="scientific">Owenia fusiformis</name>
    <name type="common">Polychaete worm</name>
    <dbReference type="NCBI Taxonomy" id="6347"/>
    <lineage>
        <taxon>Eukaryota</taxon>
        <taxon>Metazoa</taxon>
        <taxon>Spiralia</taxon>
        <taxon>Lophotrochozoa</taxon>
        <taxon>Annelida</taxon>
        <taxon>Polychaeta</taxon>
        <taxon>Sedentaria</taxon>
        <taxon>Canalipalpata</taxon>
        <taxon>Sabellida</taxon>
        <taxon>Oweniida</taxon>
        <taxon>Oweniidae</taxon>
        <taxon>Owenia</taxon>
    </lineage>
</organism>
<evidence type="ECO:0000256" key="7">
    <source>
        <dbReference type="ARBA" id="ARBA00022958"/>
    </source>
</evidence>
<keyword evidence="11" id="KW-0407">Ion channel</keyword>
<dbReference type="InterPro" id="IPR003968">
    <property type="entry name" value="K_chnl_volt-dep_Kv"/>
</dbReference>